<dbReference type="EC" id="2.7.1.166" evidence="4 15"/>
<comment type="subcellular location">
    <subcellularLocation>
        <location evidence="1 15">Cell inner membrane</location>
        <topology evidence="1 15">Peripheral membrane protein</topology>
        <orientation evidence="1 15">Cytoplasmic side</orientation>
    </subcellularLocation>
</comment>
<dbReference type="SUPFAM" id="SSF56112">
    <property type="entry name" value="Protein kinase-like (PK-like)"/>
    <property type="match status" value="1"/>
</dbReference>
<evidence type="ECO:0000313" key="17">
    <source>
        <dbReference type="EMBL" id="MBN7823592.1"/>
    </source>
</evidence>
<feature type="active site" evidence="15">
    <location>
        <position position="169"/>
    </location>
</feature>
<evidence type="ECO:0000256" key="9">
    <source>
        <dbReference type="ARBA" id="ARBA00022777"/>
    </source>
</evidence>
<evidence type="ECO:0000256" key="15">
    <source>
        <dbReference type="HAMAP-Rule" id="MF_00521"/>
    </source>
</evidence>
<keyword evidence="9 15" id="KW-0418">Kinase</keyword>
<name>A0A939IPI8_9ALTE</name>
<evidence type="ECO:0000256" key="11">
    <source>
        <dbReference type="ARBA" id="ARBA00022985"/>
    </source>
</evidence>
<keyword evidence="8 15" id="KW-0547">Nucleotide-binding</keyword>
<dbReference type="InterPro" id="IPR000719">
    <property type="entry name" value="Prot_kinase_dom"/>
</dbReference>
<keyword evidence="6 15" id="KW-0997">Cell inner membrane</keyword>
<proteinExistence type="inferred from homology"/>
<evidence type="ECO:0000256" key="5">
    <source>
        <dbReference type="ARBA" id="ARBA00022475"/>
    </source>
</evidence>
<dbReference type="GO" id="GO:0005524">
    <property type="term" value="F:ATP binding"/>
    <property type="evidence" value="ECO:0007669"/>
    <property type="project" value="UniProtKB-UniRule"/>
</dbReference>
<evidence type="ECO:0000259" key="16">
    <source>
        <dbReference type="PROSITE" id="PS50011"/>
    </source>
</evidence>
<feature type="domain" description="Protein kinase" evidence="16">
    <location>
        <begin position="29"/>
        <end position="237"/>
    </location>
</feature>
<dbReference type="GO" id="GO:0005886">
    <property type="term" value="C:plasma membrane"/>
    <property type="evidence" value="ECO:0007669"/>
    <property type="project" value="UniProtKB-SubCell"/>
</dbReference>
<evidence type="ECO:0000256" key="1">
    <source>
        <dbReference type="ARBA" id="ARBA00004515"/>
    </source>
</evidence>
<accession>A0A939IPI8</accession>
<reference evidence="17" key="1">
    <citation type="submission" date="2021-03" db="EMBL/GenBank/DDBJ databases">
        <title>novel species isolated from a fishpond in China.</title>
        <authorList>
            <person name="Lu H."/>
            <person name="Cai Z."/>
        </authorList>
    </citation>
    <scope>NUCLEOTIDE SEQUENCE</scope>
    <source>
        <strain evidence="17">JCM 30855</strain>
    </source>
</reference>
<comment type="similarity">
    <text evidence="3 15">Belongs to the protein kinase superfamily. KdkA/RfaP family.</text>
</comment>
<dbReference type="RefSeq" id="WP_206571719.1">
    <property type="nucleotide sequence ID" value="NZ_JAFKCV010000001.1"/>
</dbReference>
<dbReference type="Pfam" id="PF06293">
    <property type="entry name" value="Kdo"/>
    <property type="match status" value="1"/>
</dbReference>
<comment type="caution">
    <text evidence="17">The sequence shown here is derived from an EMBL/GenBank/DDBJ whole genome shotgun (WGS) entry which is preliminary data.</text>
</comment>
<evidence type="ECO:0000256" key="8">
    <source>
        <dbReference type="ARBA" id="ARBA00022741"/>
    </source>
</evidence>
<dbReference type="GO" id="GO:0004672">
    <property type="term" value="F:protein kinase activity"/>
    <property type="evidence" value="ECO:0007669"/>
    <property type="project" value="InterPro"/>
</dbReference>
<evidence type="ECO:0000256" key="14">
    <source>
        <dbReference type="ARBA" id="ARBA00034417"/>
    </source>
</evidence>
<evidence type="ECO:0000256" key="7">
    <source>
        <dbReference type="ARBA" id="ARBA00022679"/>
    </source>
</evidence>
<dbReference type="Gene3D" id="1.10.510.10">
    <property type="entry name" value="Transferase(Phosphotransferase) domain 1"/>
    <property type="match status" value="1"/>
</dbReference>
<evidence type="ECO:0000256" key="6">
    <source>
        <dbReference type="ARBA" id="ARBA00022519"/>
    </source>
</evidence>
<dbReference type="PROSITE" id="PS50011">
    <property type="entry name" value="PROTEIN_KINASE_DOM"/>
    <property type="match status" value="1"/>
</dbReference>
<dbReference type="Proteomes" id="UP000664654">
    <property type="component" value="Unassembled WGS sequence"/>
</dbReference>
<evidence type="ECO:0000256" key="4">
    <source>
        <dbReference type="ARBA" id="ARBA00011988"/>
    </source>
</evidence>
<dbReference type="EMBL" id="JAFKCV010000001">
    <property type="protein sequence ID" value="MBN7823592.1"/>
    <property type="molecule type" value="Genomic_DNA"/>
</dbReference>
<comment type="pathway">
    <text evidence="2 15">Bacterial outer membrane biogenesis; LPS core biosynthesis.</text>
</comment>
<evidence type="ECO:0000256" key="3">
    <source>
        <dbReference type="ARBA" id="ARBA00010327"/>
    </source>
</evidence>
<keyword evidence="10 15" id="KW-0067">ATP-binding</keyword>
<dbReference type="GO" id="GO:0009244">
    <property type="term" value="P:lipopolysaccharide core region biosynthetic process"/>
    <property type="evidence" value="ECO:0007669"/>
    <property type="project" value="UniProtKB-UniRule"/>
</dbReference>
<evidence type="ECO:0000256" key="12">
    <source>
        <dbReference type="ARBA" id="ARBA00023136"/>
    </source>
</evidence>
<dbReference type="AlphaFoldDB" id="A0A939IPI8"/>
<keyword evidence="18" id="KW-1185">Reference proteome</keyword>
<keyword evidence="11 15" id="KW-0448">Lipopolysaccharide biosynthesis</keyword>
<gene>
    <name evidence="15" type="primary">kdkA</name>
    <name evidence="17" type="ORF">J0A66_00010</name>
</gene>
<evidence type="ECO:0000256" key="2">
    <source>
        <dbReference type="ARBA" id="ARBA00004713"/>
    </source>
</evidence>
<comment type="catalytic activity">
    <reaction evidence="14 15">
        <text>an alpha-Kdo-(2-&gt;6)-lipid IVA + ATP = a 4-O-phospho-alpha-Kdo-(2-&gt;6)-lipid IVA + ADP + H(+)</text>
        <dbReference type="Rhea" id="RHEA:74271"/>
        <dbReference type="ChEBI" id="CHEBI:15378"/>
        <dbReference type="ChEBI" id="CHEBI:30616"/>
        <dbReference type="ChEBI" id="CHEBI:176428"/>
        <dbReference type="ChEBI" id="CHEBI:193140"/>
        <dbReference type="ChEBI" id="CHEBI:456216"/>
        <dbReference type="EC" id="2.7.1.166"/>
    </reaction>
</comment>
<comment type="function">
    <text evidence="15">Catalyzes the ATP-dependent phosphorylation of the 3-deoxy-D-manno-octulosonic acid (Kdo) residue in Kdo-lipid IV(A) at the 4-OH position.</text>
</comment>
<organism evidence="17 18">
    <name type="scientific">Bowmanella dokdonensis</name>
    <dbReference type="NCBI Taxonomy" id="751969"/>
    <lineage>
        <taxon>Bacteria</taxon>
        <taxon>Pseudomonadati</taxon>
        <taxon>Pseudomonadota</taxon>
        <taxon>Gammaproteobacteria</taxon>
        <taxon>Alteromonadales</taxon>
        <taxon>Alteromonadaceae</taxon>
        <taxon>Bowmanella</taxon>
    </lineage>
</organism>
<dbReference type="InterPro" id="IPR022826">
    <property type="entry name" value="KDO_kinase"/>
</dbReference>
<dbReference type="InterPro" id="IPR011009">
    <property type="entry name" value="Kinase-like_dom_sf"/>
</dbReference>
<keyword evidence="5 15" id="KW-1003">Cell membrane</keyword>
<dbReference type="HAMAP" id="MF_00521">
    <property type="entry name" value="KDO_kinase"/>
    <property type="match status" value="1"/>
</dbReference>
<evidence type="ECO:0000256" key="13">
    <source>
        <dbReference type="ARBA" id="ARBA00029511"/>
    </source>
</evidence>
<dbReference type="NCBIfam" id="NF002475">
    <property type="entry name" value="PRK01723.1"/>
    <property type="match status" value="1"/>
</dbReference>
<protein>
    <recommendedName>
        <fullName evidence="13 15">3-deoxy-D-manno-octulosonic acid kinase</fullName>
        <shortName evidence="15">Kdo kinase</shortName>
        <ecNumber evidence="4 15">2.7.1.166</ecNumber>
    </recommendedName>
</protein>
<evidence type="ECO:0000313" key="18">
    <source>
        <dbReference type="Proteomes" id="UP000664654"/>
    </source>
</evidence>
<evidence type="ECO:0000256" key="10">
    <source>
        <dbReference type="ARBA" id="ARBA00022840"/>
    </source>
</evidence>
<keyword evidence="12 15" id="KW-0472">Membrane</keyword>
<sequence>MSSLIQNCQGDHHWLFDKNLLPNPTSEQFSIGYWQSRGAVRGQAKGRGTTYFIESDGQPLVLRHYRRGGLVGKILTDQFLYLGLQQTRPWREVKLLDWMVQRQLPVPRPVAAHVERRGLVYRADIIQQQIPDARDLHQILCTQPLEPDLWQKVGQAISRMHQMQVYHHDLNIHNLMLDKAEKVWLIDFDRCAVKSGQGWKQANLERLQRSLNKETGRCQPYYWQPDNWRALLMGYGI</sequence>
<keyword evidence="7 15" id="KW-0808">Transferase</keyword>